<dbReference type="Pfam" id="PF12484">
    <property type="entry name" value="PPE-SVP"/>
    <property type="match status" value="1"/>
</dbReference>
<dbReference type="AlphaFoldDB" id="A0A1X0XZV1"/>
<dbReference type="InterPro" id="IPR022171">
    <property type="entry name" value="PPE_C"/>
</dbReference>
<dbReference type="EMBL" id="MZZM01000024">
    <property type="protein sequence ID" value="ORJ58423.1"/>
    <property type="molecule type" value="Genomic_DNA"/>
</dbReference>
<evidence type="ECO:0000313" key="3">
    <source>
        <dbReference type="EMBL" id="ORJ58423.1"/>
    </source>
</evidence>
<accession>A0A1X0XZV1</accession>
<organism evidence="3 4">
    <name type="scientific">Mycobacterium simiae</name>
    <name type="common">Mycobacterium habana</name>
    <dbReference type="NCBI Taxonomy" id="1784"/>
    <lineage>
        <taxon>Bacteria</taxon>
        <taxon>Bacillati</taxon>
        <taxon>Actinomycetota</taxon>
        <taxon>Actinomycetes</taxon>
        <taxon>Mycobacteriales</taxon>
        <taxon>Mycobacteriaceae</taxon>
        <taxon>Mycobacterium</taxon>
        <taxon>Mycobacterium simiae complex</taxon>
    </lineage>
</organism>
<comment type="caution">
    <text evidence="3">The sequence shown here is derived from an EMBL/GenBank/DDBJ whole genome shotgun (WGS) entry which is preliminary data.</text>
</comment>
<gene>
    <name evidence="3" type="ORF">B5M45_18520</name>
</gene>
<sequence length="179" mass="17880">MAWGGAVPPASATNTASNTPCWLDHPRRDDFHSYERIWTTAIRQQSGGNMSMDFGALPPEVNSARMSAAAALASETTPVEAGVGGMAGMGGMPVAAMGQGTLVGNLSAPPAWAGGQVTPVVGTSVTPVQTVGWTGAAPQTGSVVPGMPGMVAGTGRASTGFGAPRYGVKPIVMPKSTAV</sequence>
<evidence type="ECO:0000259" key="2">
    <source>
        <dbReference type="Pfam" id="PF12484"/>
    </source>
</evidence>
<feature type="region of interest" description="Disordered" evidence="1">
    <location>
        <begin position="1"/>
        <end position="22"/>
    </location>
</feature>
<protein>
    <recommendedName>
        <fullName evidence="2">PPE family C-terminal domain-containing protein</fullName>
    </recommendedName>
</protein>
<evidence type="ECO:0000256" key="1">
    <source>
        <dbReference type="SAM" id="MobiDB-lite"/>
    </source>
</evidence>
<proteinExistence type="predicted"/>
<name>A0A1X0XZV1_MYCSI</name>
<dbReference type="Proteomes" id="UP000193040">
    <property type="component" value="Unassembled WGS sequence"/>
</dbReference>
<feature type="compositionally biased region" description="Polar residues" evidence="1">
    <location>
        <begin position="11"/>
        <end position="20"/>
    </location>
</feature>
<reference evidence="3 4" key="1">
    <citation type="submission" date="2017-03" db="EMBL/GenBank/DDBJ databases">
        <title>Genomic insights into Mycobacterium simiae human colonization.</title>
        <authorList>
            <person name="Steffani J.L."/>
            <person name="Brunck M.E."/>
            <person name="Cruz E."/>
            <person name="Montiel R."/>
            <person name="Barona F."/>
        </authorList>
    </citation>
    <scope>NUCLEOTIDE SEQUENCE [LARGE SCALE GENOMIC DNA]</scope>
    <source>
        <strain evidence="3 4">MsiGto</strain>
    </source>
</reference>
<evidence type="ECO:0000313" key="4">
    <source>
        <dbReference type="Proteomes" id="UP000193040"/>
    </source>
</evidence>
<keyword evidence="4" id="KW-1185">Reference proteome</keyword>
<feature type="domain" description="PPE family C-terminal" evidence="2">
    <location>
        <begin position="95"/>
        <end position="175"/>
    </location>
</feature>